<dbReference type="AlphaFoldDB" id="M2Y3E3"/>
<dbReference type="InterPro" id="IPR001810">
    <property type="entry name" value="F-box_dom"/>
</dbReference>
<evidence type="ECO:0000259" key="1">
    <source>
        <dbReference type="PROSITE" id="PS50181"/>
    </source>
</evidence>
<proteinExistence type="predicted"/>
<dbReference type="EMBL" id="KB446540">
    <property type="protein sequence ID" value="EME42844.1"/>
    <property type="molecule type" value="Genomic_DNA"/>
</dbReference>
<dbReference type="HOGENOM" id="CLU_649123_0_0_1"/>
<accession>M2Y3E3</accession>
<gene>
    <name evidence="2" type="ORF">DOTSEDRAFT_24860</name>
</gene>
<reference evidence="3" key="1">
    <citation type="journal article" date="2012" name="PLoS Genet.">
        <title>The genomes of the fungal plant pathogens Cladosporium fulvum and Dothistroma septosporum reveal adaptation to different hosts and lifestyles but also signatures of common ancestry.</title>
        <authorList>
            <person name="de Wit P.J.G.M."/>
            <person name="van der Burgt A."/>
            <person name="Oekmen B."/>
            <person name="Stergiopoulos I."/>
            <person name="Abd-Elsalam K.A."/>
            <person name="Aerts A.L."/>
            <person name="Bahkali A.H."/>
            <person name="Beenen H.G."/>
            <person name="Chettri P."/>
            <person name="Cox M.P."/>
            <person name="Datema E."/>
            <person name="de Vries R.P."/>
            <person name="Dhillon B."/>
            <person name="Ganley A.R."/>
            <person name="Griffiths S.A."/>
            <person name="Guo Y."/>
            <person name="Hamelin R.C."/>
            <person name="Henrissat B."/>
            <person name="Kabir M.S."/>
            <person name="Jashni M.K."/>
            <person name="Kema G."/>
            <person name="Klaubauf S."/>
            <person name="Lapidus A."/>
            <person name="Levasseur A."/>
            <person name="Lindquist E."/>
            <person name="Mehrabi R."/>
            <person name="Ohm R.A."/>
            <person name="Owen T.J."/>
            <person name="Salamov A."/>
            <person name="Schwelm A."/>
            <person name="Schijlen E."/>
            <person name="Sun H."/>
            <person name="van den Burg H.A."/>
            <person name="van Ham R.C.H.J."/>
            <person name="Zhang S."/>
            <person name="Goodwin S.B."/>
            <person name="Grigoriev I.V."/>
            <person name="Collemare J."/>
            <person name="Bradshaw R.E."/>
        </authorList>
    </citation>
    <scope>NUCLEOTIDE SEQUENCE [LARGE SCALE GENOMIC DNA]</scope>
    <source>
        <strain evidence="3">NZE10 / CBS 128990</strain>
    </source>
</reference>
<protein>
    <recommendedName>
        <fullName evidence="1">F-box domain-containing protein</fullName>
    </recommendedName>
</protein>
<evidence type="ECO:0000313" key="2">
    <source>
        <dbReference type="EMBL" id="EME42844.1"/>
    </source>
</evidence>
<dbReference type="eggNOG" id="ENOG502TC2G">
    <property type="taxonomic scope" value="Eukaryota"/>
</dbReference>
<name>M2Y3E3_DOTSN</name>
<reference evidence="2 3" key="2">
    <citation type="journal article" date="2012" name="PLoS Pathog.">
        <title>Diverse lifestyles and strategies of plant pathogenesis encoded in the genomes of eighteen Dothideomycetes fungi.</title>
        <authorList>
            <person name="Ohm R.A."/>
            <person name="Feau N."/>
            <person name="Henrissat B."/>
            <person name="Schoch C.L."/>
            <person name="Horwitz B.A."/>
            <person name="Barry K.W."/>
            <person name="Condon B.J."/>
            <person name="Copeland A.C."/>
            <person name="Dhillon B."/>
            <person name="Glaser F."/>
            <person name="Hesse C.N."/>
            <person name="Kosti I."/>
            <person name="LaButti K."/>
            <person name="Lindquist E.A."/>
            <person name="Lucas S."/>
            <person name="Salamov A.A."/>
            <person name="Bradshaw R.E."/>
            <person name="Ciuffetti L."/>
            <person name="Hamelin R.C."/>
            <person name="Kema G.H.J."/>
            <person name="Lawrence C."/>
            <person name="Scott J.A."/>
            <person name="Spatafora J.W."/>
            <person name="Turgeon B.G."/>
            <person name="de Wit P.J.G.M."/>
            <person name="Zhong S."/>
            <person name="Goodwin S.B."/>
            <person name="Grigoriev I.V."/>
        </authorList>
    </citation>
    <scope>NUCLEOTIDE SEQUENCE [LARGE SCALE GENOMIC DNA]</scope>
    <source>
        <strain evidence="3">NZE10 / CBS 128990</strain>
    </source>
</reference>
<keyword evidence="3" id="KW-1185">Reference proteome</keyword>
<dbReference type="OMA" id="FHAFFNE"/>
<dbReference type="OrthoDB" id="5410873at2759"/>
<dbReference type="PROSITE" id="PS50181">
    <property type="entry name" value="FBOX"/>
    <property type="match status" value="1"/>
</dbReference>
<sequence>MASDELAALPPELLLRITDYLTTQELLPLSASNSNLRECLLPRVFSILRVTNRREDASTALRLAKKHSQYITTLSFEGYASPAENGRATAAHIWGPKGASTLPVTTRALLKGDYLPKLRAARVRFAYDYASDDWSVDPSTGGRTRGFYDFDAAEFDGDIANREPRWKWRALMAETWMALSQNNRIENLEIVDLPPRGTTAFTNTNFHHFLRRLKNVNLSIWGASQGAGWKLETFPGYVAFLSCLHDWLFRHLESTTHLRLSASTDGLPGLVGTLCVGVTLTRTSLQSLNTLDLCRVALDPTLIGFISSHASTLRTLTMDRCIATPSTVFTGIEAKDGVRWADLFKILQHKMFNLTRLEISPRRASLTDDDAAAIEMEHGFDENVHEKLQHEPRLRVFGYGEIREWEDTPSRDHEMNLEAFVRGDDMREYDRLMEVIARNVKAKR</sequence>
<dbReference type="Proteomes" id="UP000016933">
    <property type="component" value="Unassembled WGS sequence"/>
</dbReference>
<feature type="domain" description="F-box" evidence="1">
    <location>
        <begin position="3"/>
        <end position="48"/>
    </location>
</feature>
<organism evidence="2 3">
    <name type="scientific">Dothistroma septosporum (strain NZE10 / CBS 128990)</name>
    <name type="common">Red band needle blight fungus</name>
    <name type="synonym">Mycosphaerella pini</name>
    <dbReference type="NCBI Taxonomy" id="675120"/>
    <lineage>
        <taxon>Eukaryota</taxon>
        <taxon>Fungi</taxon>
        <taxon>Dikarya</taxon>
        <taxon>Ascomycota</taxon>
        <taxon>Pezizomycotina</taxon>
        <taxon>Dothideomycetes</taxon>
        <taxon>Dothideomycetidae</taxon>
        <taxon>Mycosphaerellales</taxon>
        <taxon>Mycosphaerellaceae</taxon>
        <taxon>Dothistroma</taxon>
    </lineage>
</organism>
<evidence type="ECO:0000313" key="3">
    <source>
        <dbReference type="Proteomes" id="UP000016933"/>
    </source>
</evidence>